<dbReference type="OrthoDB" id="371245at2759"/>
<name>A0A8C4RNP5_ERPCA</name>
<dbReference type="GO" id="GO:0106004">
    <property type="term" value="P:tRNA (guanine-N7)-methylation"/>
    <property type="evidence" value="ECO:0007669"/>
    <property type="project" value="UniProtKB-UniRule"/>
</dbReference>
<dbReference type="GO" id="GO:0005634">
    <property type="term" value="C:nucleus"/>
    <property type="evidence" value="ECO:0007669"/>
    <property type="project" value="UniProtKB-SubCell"/>
</dbReference>
<keyword evidence="9" id="KW-1185">Reference proteome</keyword>
<dbReference type="GeneTree" id="ENSGT00390000012174"/>
<proteinExistence type="inferred from homology"/>
<evidence type="ECO:0000256" key="1">
    <source>
        <dbReference type="ARBA" id="ARBA00004123"/>
    </source>
</evidence>
<dbReference type="Gene3D" id="2.130.10.10">
    <property type="entry name" value="YVTN repeat-like/Quinoprotein amine dehydrogenase"/>
    <property type="match status" value="1"/>
</dbReference>
<evidence type="ECO:0000256" key="3">
    <source>
        <dbReference type="ARBA" id="ARBA00022694"/>
    </source>
</evidence>
<dbReference type="Proteomes" id="UP000694620">
    <property type="component" value="Chromosome 4"/>
</dbReference>
<accession>A0A8C4RNP5</accession>
<dbReference type="GO" id="GO:0005829">
    <property type="term" value="C:cytosol"/>
    <property type="evidence" value="ECO:0007669"/>
    <property type="project" value="TreeGrafter"/>
</dbReference>
<evidence type="ECO:0000256" key="2">
    <source>
        <dbReference type="ARBA" id="ARBA00022574"/>
    </source>
</evidence>
<evidence type="ECO:0008006" key="10">
    <source>
        <dbReference type="Google" id="ProtNLM"/>
    </source>
</evidence>
<dbReference type="HAMAP" id="MF_03056">
    <property type="entry name" value="TRM82"/>
    <property type="match status" value="1"/>
</dbReference>
<comment type="similarity">
    <text evidence="6">Belongs to the WD repeat TRM82 family.</text>
</comment>
<dbReference type="PROSITE" id="PS50082">
    <property type="entry name" value="WD_REPEATS_2"/>
    <property type="match status" value="1"/>
</dbReference>
<dbReference type="PANTHER" id="PTHR16288">
    <property type="entry name" value="WD40 REPEAT PROTEIN 4"/>
    <property type="match status" value="1"/>
</dbReference>
<dbReference type="GO" id="GO:0043527">
    <property type="term" value="C:tRNA methyltransferase complex"/>
    <property type="evidence" value="ECO:0007669"/>
    <property type="project" value="TreeGrafter"/>
</dbReference>
<dbReference type="RefSeq" id="XP_028656353.1">
    <property type="nucleotide sequence ID" value="XM_028800520.2"/>
</dbReference>
<dbReference type="GeneID" id="114650712"/>
<dbReference type="SUPFAM" id="SSF50978">
    <property type="entry name" value="WD40 repeat-like"/>
    <property type="match status" value="1"/>
</dbReference>
<dbReference type="AlphaFoldDB" id="A0A8C4RNP5"/>
<dbReference type="InterPro" id="IPR028884">
    <property type="entry name" value="Trm82"/>
</dbReference>
<dbReference type="InterPro" id="IPR036322">
    <property type="entry name" value="WD40_repeat_dom_sf"/>
</dbReference>
<dbReference type="InterPro" id="IPR015943">
    <property type="entry name" value="WD40/YVTN_repeat-like_dom_sf"/>
</dbReference>
<dbReference type="SMART" id="SM00320">
    <property type="entry name" value="WD40"/>
    <property type="match status" value="3"/>
</dbReference>
<dbReference type="PROSITE" id="PS50294">
    <property type="entry name" value="WD_REPEATS_REGION"/>
    <property type="match status" value="1"/>
</dbReference>
<keyword evidence="5 6" id="KW-0539">Nucleus</keyword>
<dbReference type="PANTHER" id="PTHR16288:SF0">
    <property type="entry name" value="TRNA (GUANINE-N(7)-)-METHYLTRANSFERASE NON-CATALYTIC SUBUNIT WDR4"/>
    <property type="match status" value="1"/>
</dbReference>
<protein>
    <recommendedName>
        <fullName evidence="10">WD repeat-containing protein 4</fullName>
    </recommendedName>
</protein>
<evidence type="ECO:0000313" key="8">
    <source>
        <dbReference type="Ensembl" id="ENSECRP00000005126.1"/>
    </source>
</evidence>
<evidence type="ECO:0000256" key="7">
    <source>
        <dbReference type="PROSITE-ProRule" id="PRU00221"/>
    </source>
</evidence>
<keyword evidence="2 6" id="KW-0853">WD repeat</keyword>
<keyword evidence="3 6" id="KW-0819">tRNA processing</keyword>
<dbReference type="UniPathway" id="UPA00989"/>
<reference evidence="8" key="1">
    <citation type="submission" date="2021-06" db="EMBL/GenBank/DDBJ databases">
        <authorList>
            <consortium name="Wellcome Sanger Institute Data Sharing"/>
        </authorList>
    </citation>
    <scope>NUCLEOTIDE SEQUENCE [LARGE SCALE GENOMIC DNA]</scope>
</reference>
<comment type="subcellular location">
    <subcellularLocation>
        <location evidence="1 6">Nucleus</location>
    </subcellularLocation>
</comment>
<gene>
    <name evidence="8" type="primary">wdr4</name>
</gene>
<sequence length="422" mass="48572">MMTQSNVVESCTLLRVVMALMGISNEFRVFICGKTFIVINIKESREDIKPFVFDCSTVEKQPSGNKKEGEDELTEEKGSNDILAFSFSASGKYFALTDDNKRLFLFSTKPSWQCLCVRSVVRRCCSLTITHFEDQILVADKSGDVYAFSITEPQKQAELKLGHLSMLLKVVVDPSDKYIITADRDEKIRISFLKTPYNIESFCLGHREFVSALLVIPKHPHLLLSGSGDGTLRLWQYKSGKEVQQWNLRDLTGTDLIDKNKKFSVSKISVSPTEGFIAILCDSFPFIHLFQMDQKSEQLMYKEMIRLEHNCWDVAFDDSGRLWTFLQTETAVVTLYQLKNGHWQHIEEDQDLKMARNVLSNYWKLLKESLGTESQYSNLYKAVFDNMASYLEKKDKLLIEKKERKRKGQMLTSSSSNKQLRN</sequence>
<feature type="repeat" description="WD" evidence="7">
    <location>
        <begin position="203"/>
        <end position="245"/>
    </location>
</feature>
<evidence type="ECO:0000256" key="4">
    <source>
        <dbReference type="ARBA" id="ARBA00022737"/>
    </source>
</evidence>
<evidence type="ECO:0000256" key="5">
    <source>
        <dbReference type="ARBA" id="ARBA00023242"/>
    </source>
</evidence>
<organism evidence="8 9">
    <name type="scientific">Erpetoichthys calabaricus</name>
    <name type="common">Rope fish</name>
    <name type="synonym">Calamoichthys calabaricus</name>
    <dbReference type="NCBI Taxonomy" id="27687"/>
    <lineage>
        <taxon>Eukaryota</taxon>
        <taxon>Metazoa</taxon>
        <taxon>Chordata</taxon>
        <taxon>Craniata</taxon>
        <taxon>Vertebrata</taxon>
        <taxon>Euteleostomi</taxon>
        <taxon>Actinopterygii</taxon>
        <taxon>Polypteriformes</taxon>
        <taxon>Polypteridae</taxon>
        <taxon>Erpetoichthys</taxon>
    </lineage>
</organism>
<dbReference type="CTD" id="10785"/>
<comment type="pathway">
    <text evidence="6">tRNA modification; N(7)-methylguanine-tRNA biosynthesis.</text>
</comment>
<reference evidence="8" key="3">
    <citation type="submission" date="2025-09" db="UniProtKB">
        <authorList>
            <consortium name="Ensembl"/>
        </authorList>
    </citation>
    <scope>IDENTIFICATION</scope>
</reference>
<dbReference type="Pfam" id="PF00400">
    <property type="entry name" value="WD40"/>
    <property type="match status" value="1"/>
</dbReference>
<reference evidence="8" key="2">
    <citation type="submission" date="2025-08" db="UniProtKB">
        <authorList>
            <consortium name="Ensembl"/>
        </authorList>
    </citation>
    <scope>IDENTIFICATION</scope>
</reference>
<comment type="function">
    <text evidence="6">Required for the formation of N(7)-methylguanine at position 46 (m7G46) in tRNA. In the complex, it is required to stabilize and induce conformational changes of the catalytic subunit.</text>
</comment>
<dbReference type="Ensembl" id="ENSECRT00000005209.1">
    <property type="protein sequence ID" value="ENSECRP00000005126.1"/>
    <property type="gene ID" value="ENSECRG00000003461.1"/>
</dbReference>
<dbReference type="InterPro" id="IPR001680">
    <property type="entry name" value="WD40_rpt"/>
</dbReference>
<keyword evidence="4 6" id="KW-0677">Repeat</keyword>
<evidence type="ECO:0000256" key="6">
    <source>
        <dbReference type="HAMAP-Rule" id="MF_03056"/>
    </source>
</evidence>
<evidence type="ECO:0000313" key="9">
    <source>
        <dbReference type="Proteomes" id="UP000694620"/>
    </source>
</evidence>